<dbReference type="AlphaFoldDB" id="A0A1T5DRL6"/>
<gene>
    <name evidence="1" type="ORF">SAMN05660841_02115</name>
</gene>
<name>A0A1T5DRL6_9SPHI</name>
<keyword evidence="2" id="KW-1185">Reference proteome</keyword>
<organism evidence="1 2">
    <name type="scientific">Sphingobacterium nematocida</name>
    <dbReference type="NCBI Taxonomy" id="1513896"/>
    <lineage>
        <taxon>Bacteria</taxon>
        <taxon>Pseudomonadati</taxon>
        <taxon>Bacteroidota</taxon>
        <taxon>Sphingobacteriia</taxon>
        <taxon>Sphingobacteriales</taxon>
        <taxon>Sphingobacteriaceae</taxon>
        <taxon>Sphingobacterium</taxon>
    </lineage>
</organism>
<dbReference type="Proteomes" id="UP000190150">
    <property type="component" value="Unassembled WGS sequence"/>
</dbReference>
<accession>A0A1T5DRL6</accession>
<reference evidence="2" key="1">
    <citation type="submission" date="2017-02" db="EMBL/GenBank/DDBJ databases">
        <authorList>
            <person name="Varghese N."/>
            <person name="Submissions S."/>
        </authorList>
    </citation>
    <scope>NUCLEOTIDE SEQUENCE [LARGE SCALE GENOMIC DNA]</scope>
    <source>
        <strain evidence="2">DSM 24091</strain>
    </source>
</reference>
<sequence length="148" mass="16179">MSLKETIKNRILENERADLEALKGMHAIYAGATDLDEESSLGYEDFAKQDESRESARSLEARIARAEGILNAFLQVDFGAKSKVEPGALVITDSLSFLIGIASATFEHEGKSYIGLNVDAPIYTALEGATAGDEVMFNEKKYKIQQIS</sequence>
<proteinExistence type="predicted"/>
<dbReference type="EMBL" id="FUZF01000008">
    <property type="protein sequence ID" value="SKB74295.1"/>
    <property type="molecule type" value="Genomic_DNA"/>
</dbReference>
<evidence type="ECO:0000313" key="2">
    <source>
        <dbReference type="Proteomes" id="UP000190150"/>
    </source>
</evidence>
<protein>
    <recommendedName>
        <fullName evidence="3">Transcription elongation factor, GreA/GreB, C-term</fullName>
    </recommendedName>
</protein>
<evidence type="ECO:0008006" key="3">
    <source>
        <dbReference type="Google" id="ProtNLM"/>
    </source>
</evidence>
<evidence type="ECO:0000313" key="1">
    <source>
        <dbReference type="EMBL" id="SKB74295.1"/>
    </source>
</evidence>
<dbReference type="STRING" id="1513896.SAMN05660841_02115"/>